<dbReference type="AlphaFoldDB" id="A0A4C1ZIY2"/>
<protein>
    <submittedName>
        <fullName evidence="1">Uncharacterized protein</fullName>
    </submittedName>
</protein>
<name>A0A4C1ZIY2_EUMVA</name>
<sequence length="157" mass="18363">MAVEVSSTRNLLGHFDVPEKLEAIEIPDFWVVNLVRNGNHTAEQVVAKLRDVVYARKMSVVVDRLRKARNQKVMISCPSVEDAKKIEDRLKMRRTDLKVSKLERKLPTMVIRDVLKANTDEDIVRSLRTQNRHVADGLDWEKERAKVFYRRRARNDL</sequence>
<proteinExistence type="predicted"/>
<dbReference type="EMBL" id="BGZK01001934">
    <property type="protein sequence ID" value="GBP88446.1"/>
    <property type="molecule type" value="Genomic_DNA"/>
</dbReference>
<keyword evidence="2" id="KW-1185">Reference proteome</keyword>
<evidence type="ECO:0000313" key="2">
    <source>
        <dbReference type="Proteomes" id="UP000299102"/>
    </source>
</evidence>
<comment type="caution">
    <text evidence="1">The sequence shown here is derived from an EMBL/GenBank/DDBJ whole genome shotgun (WGS) entry which is preliminary data.</text>
</comment>
<accession>A0A4C1ZIY2</accession>
<dbReference type="OrthoDB" id="10022108at2759"/>
<gene>
    <name evidence="1" type="ORF">EVAR_99540_1</name>
</gene>
<reference evidence="1 2" key="1">
    <citation type="journal article" date="2019" name="Commun. Biol.">
        <title>The bagworm genome reveals a unique fibroin gene that provides high tensile strength.</title>
        <authorList>
            <person name="Kono N."/>
            <person name="Nakamura H."/>
            <person name="Ohtoshi R."/>
            <person name="Tomita M."/>
            <person name="Numata K."/>
            <person name="Arakawa K."/>
        </authorList>
    </citation>
    <scope>NUCLEOTIDE SEQUENCE [LARGE SCALE GENOMIC DNA]</scope>
</reference>
<dbReference type="Proteomes" id="UP000299102">
    <property type="component" value="Unassembled WGS sequence"/>
</dbReference>
<organism evidence="1 2">
    <name type="scientific">Eumeta variegata</name>
    <name type="common">Bagworm moth</name>
    <name type="synonym">Eumeta japonica</name>
    <dbReference type="NCBI Taxonomy" id="151549"/>
    <lineage>
        <taxon>Eukaryota</taxon>
        <taxon>Metazoa</taxon>
        <taxon>Ecdysozoa</taxon>
        <taxon>Arthropoda</taxon>
        <taxon>Hexapoda</taxon>
        <taxon>Insecta</taxon>
        <taxon>Pterygota</taxon>
        <taxon>Neoptera</taxon>
        <taxon>Endopterygota</taxon>
        <taxon>Lepidoptera</taxon>
        <taxon>Glossata</taxon>
        <taxon>Ditrysia</taxon>
        <taxon>Tineoidea</taxon>
        <taxon>Psychidae</taxon>
        <taxon>Oiketicinae</taxon>
        <taxon>Eumeta</taxon>
    </lineage>
</organism>
<evidence type="ECO:0000313" key="1">
    <source>
        <dbReference type="EMBL" id="GBP88446.1"/>
    </source>
</evidence>